<accession>A0A4R0R2Z8</accession>
<dbReference type="EMBL" id="RWJN01000643">
    <property type="protein sequence ID" value="TCD60183.1"/>
    <property type="molecule type" value="Genomic_DNA"/>
</dbReference>
<dbReference type="OrthoDB" id="10679540at2759"/>
<proteinExistence type="predicted"/>
<comment type="caution">
    <text evidence="1">The sequence shown here is derived from an EMBL/GenBank/DDBJ whole genome shotgun (WGS) entry which is preliminary data.</text>
</comment>
<sequence>MASQPTPFPEFTSSVDCHLGCVMKSITAPYFRDNPEFNSSDWASTSNPLTWEHHFHLRFLNDQWFYLAWLPRTPFPSVDPMAPLTACFSYETKHALPIVPFTRPNAPEGSYILAYDVAKRWMATDILLEKAADALDPLVFNEPVAGVNEREARNAAWRSKKALCGMMAYLSFQLAVCRSRQLDGWNEVLLAATDINFYNWARGSLHVSDTKPNTRLGGFVDPFRPEQKWQYFWRALLLSGIPLCVQYGRKRTTFAEQTANSTLDGRLALTAEEKSLPRWKRAWLQKTPHVQPTWPRALTLPPPDPPRLPRRRQLRLNPLRLPQTHRPRPLPPTVLLQPTLTLSPTQGYLQVPST</sequence>
<dbReference type="Proteomes" id="UP000292702">
    <property type="component" value="Unassembled WGS sequence"/>
</dbReference>
<gene>
    <name evidence="1" type="ORF">EIP91_010607</name>
</gene>
<protein>
    <submittedName>
        <fullName evidence="1">Uncharacterized protein</fullName>
    </submittedName>
</protein>
<reference evidence="1 2" key="1">
    <citation type="submission" date="2018-11" db="EMBL/GenBank/DDBJ databases">
        <title>Genome assembly of Steccherinum ochraceum LE-BIN_3174, the white-rot fungus of the Steccherinaceae family (The Residual Polyporoid clade, Polyporales, Basidiomycota).</title>
        <authorList>
            <person name="Fedorova T.V."/>
            <person name="Glazunova O.A."/>
            <person name="Landesman E.O."/>
            <person name="Moiseenko K.V."/>
            <person name="Psurtseva N.V."/>
            <person name="Savinova O.S."/>
            <person name="Shakhova N.V."/>
            <person name="Tyazhelova T.V."/>
            <person name="Vasina D.V."/>
        </authorList>
    </citation>
    <scope>NUCLEOTIDE SEQUENCE [LARGE SCALE GENOMIC DNA]</scope>
    <source>
        <strain evidence="1 2">LE-BIN_3174</strain>
    </source>
</reference>
<keyword evidence="2" id="KW-1185">Reference proteome</keyword>
<evidence type="ECO:0000313" key="2">
    <source>
        <dbReference type="Proteomes" id="UP000292702"/>
    </source>
</evidence>
<organism evidence="1 2">
    <name type="scientific">Steccherinum ochraceum</name>
    <dbReference type="NCBI Taxonomy" id="92696"/>
    <lineage>
        <taxon>Eukaryota</taxon>
        <taxon>Fungi</taxon>
        <taxon>Dikarya</taxon>
        <taxon>Basidiomycota</taxon>
        <taxon>Agaricomycotina</taxon>
        <taxon>Agaricomycetes</taxon>
        <taxon>Polyporales</taxon>
        <taxon>Steccherinaceae</taxon>
        <taxon>Steccherinum</taxon>
    </lineage>
</organism>
<name>A0A4R0R2Z8_9APHY</name>
<dbReference type="AlphaFoldDB" id="A0A4R0R2Z8"/>
<evidence type="ECO:0000313" key="1">
    <source>
        <dbReference type="EMBL" id="TCD60183.1"/>
    </source>
</evidence>
<dbReference type="STRING" id="92696.A0A4R0R2Z8"/>